<proteinExistence type="predicted"/>
<dbReference type="Proteomes" id="UP001231915">
    <property type="component" value="Unassembled WGS sequence"/>
</dbReference>
<evidence type="ECO:0000313" key="2">
    <source>
        <dbReference type="EMBL" id="MDK2593994.1"/>
    </source>
</evidence>
<name>A0ABT7EFC7_9GAMM</name>
<dbReference type="SUPFAM" id="SSF54427">
    <property type="entry name" value="NTF2-like"/>
    <property type="match status" value="1"/>
</dbReference>
<protein>
    <submittedName>
        <fullName evidence="2">Nuclear transport factor 2 family protein</fullName>
    </submittedName>
</protein>
<dbReference type="Pfam" id="PF12893">
    <property type="entry name" value="Lumazine_bd_2"/>
    <property type="match status" value="1"/>
</dbReference>
<sequence length="147" mass="16511">MKRITQVMAVYLAAMLQISTAGANEDIEQIKQVIQWYFDGTAEGKPALVEQAFLPSLELQFVDSGGAFRRWSGQTYISGIEEGKKNSRVGEIIAIDVTGDSAMAKATITIHNTVYTDYFLLLKLSQGWKITNKIFTRKQVRSHQYSK</sequence>
<dbReference type="InterPro" id="IPR039437">
    <property type="entry name" value="FrzH/put_lumazine-bd"/>
</dbReference>
<keyword evidence="3" id="KW-1185">Reference proteome</keyword>
<keyword evidence="1" id="KW-0732">Signal</keyword>
<dbReference type="EMBL" id="JASJUT010000001">
    <property type="protein sequence ID" value="MDK2593994.1"/>
    <property type="molecule type" value="Genomic_DNA"/>
</dbReference>
<reference evidence="2 3" key="1">
    <citation type="submission" date="2023-05" db="EMBL/GenBank/DDBJ databases">
        <title>Pseudoalteromonas ardens sp. nov., Pseudoalteromonas obscura sp. nov., and Pseudoalteromonas umbrosa sp. nov., isolated from the coral Montipora capitata.</title>
        <authorList>
            <person name="Thomas E.M."/>
            <person name="Smith E.M."/>
            <person name="Papke E."/>
            <person name="Shlafstein M.D."/>
            <person name="Oline D.K."/>
            <person name="Videau P."/>
            <person name="Saw J.H."/>
            <person name="Strangman W.K."/>
            <person name="Ushijima B."/>
        </authorList>
    </citation>
    <scope>NUCLEOTIDE SEQUENCE [LARGE SCALE GENOMIC DNA]</scope>
    <source>
        <strain evidence="2 3">P94</strain>
    </source>
</reference>
<comment type="caution">
    <text evidence="2">The sequence shown here is derived from an EMBL/GenBank/DDBJ whole genome shotgun (WGS) entry which is preliminary data.</text>
</comment>
<evidence type="ECO:0000313" key="3">
    <source>
        <dbReference type="Proteomes" id="UP001231915"/>
    </source>
</evidence>
<dbReference type="RefSeq" id="WP_211009292.1">
    <property type="nucleotide sequence ID" value="NZ_JASJUT010000001.1"/>
</dbReference>
<gene>
    <name evidence="2" type="ORF">QNM18_02790</name>
</gene>
<feature type="chain" id="PRO_5047413267" evidence="1">
    <location>
        <begin position="24"/>
        <end position="147"/>
    </location>
</feature>
<accession>A0ABT7EFC7</accession>
<feature type="signal peptide" evidence="1">
    <location>
        <begin position="1"/>
        <end position="23"/>
    </location>
</feature>
<dbReference type="Gene3D" id="3.10.450.50">
    <property type="match status" value="1"/>
</dbReference>
<dbReference type="InterPro" id="IPR032710">
    <property type="entry name" value="NTF2-like_dom_sf"/>
</dbReference>
<evidence type="ECO:0000256" key="1">
    <source>
        <dbReference type="SAM" id="SignalP"/>
    </source>
</evidence>
<organism evidence="2 3">
    <name type="scientific">Pseudoalteromonas obscura</name>
    <dbReference type="NCBI Taxonomy" id="3048491"/>
    <lineage>
        <taxon>Bacteria</taxon>
        <taxon>Pseudomonadati</taxon>
        <taxon>Pseudomonadota</taxon>
        <taxon>Gammaproteobacteria</taxon>
        <taxon>Alteromonadales</taxon>
        <taxon>Pseudoalteromonadaceae</taxon>
        <taxon>Pseudoalteromonas</taxon>
    </lineage>
</organism>